<organism evidence="2 3">
    <name type="scientific">Phytophthora kernoviae</name>
    <dbReference type="NCBI Taxonomy" id="325452"/>
    <lineage>
        <taxon>Eukaryota</taxon>
        <taxon>Sar</taxon>
        <taxon>Stramenopiles</taxon>
        <taxon>Oomycota</taxon>
        <taxon>Peronosporomycetes</taxon>
        <taxon>Peronosporales</taxon>
        <taxon>Peronosporaceae</taxon>
        <taxon>Phytophthora</taxon>
    </lineage>
</organism>
<gene>
    <name evidence="2" type="ORF">BBJ29_008603</name>
</gene>
<proteinExistence type="predicted"/>
<feature type="compositionally biased region" description="Polar residues" evidence="1">
    <location>
        <begin position="589"/>
        <end position="598"/>
    </location>
</feature>
<evidence type="ECO:0000313" key="3">
    <source>
        <dbReference type="Proteomes" id="UP000284657"/>
    </source>
</evidence>
<feature type="compositionally biased region" description="Basic residues" evidence="1">
    <location>
        <begin position="440"/>
        <end position="449"/>
    </location>
</feature>
<feature type="region of interest" description="Disordered" evidence="1">
    <location>
        <begin position="1046"/>
        <end position="1077"/>
    </location>
</feature>
<comment type="caution">
    <text evidence="2">The sequence shown here is derived from an EMBL/GenBank/DDBJ whole genome shotgun (WGS) entry which is preliminary data.</text>
</comment>
<feature type="region of interest" description="Disordered" evidence="1">
    <location>
        <begin position="551"/>
        <end position="598"/>
    </location>
</feature>
<protein>
    <submittedName>
        <fullName evidence="2">Uncharacterized protein</fullName>
    </submittedName>
</protein>
<accession>A0A421FYE8</accession>
<dbReference type="EMBL" id="MBAD02001372">
    <property type="protein sequence ID" value="RLN55346.1"/>
    <property type="molecule type" value="Genomic_DNA"/>
</dbReference>
<reference evidence="2 3" key="1">
    <citation type="submission" date="2018-07" db="EMBL/GenBank/DDBJ databases">
        <title>Genome sequencing of oomycete isolates from Chile give support for New Zealand origin for Phytophthora kernoviae and make available the first Nothophytophthora sp. genome.</title>
        <authorList>
            <person name="Studholme D.J."/>
            <person name="Sanfuentes E."/>
            <person name="Panda P."/>
            <person name="Hill R."/>
            <person name="Sambles C."/>
            <person name="Grant M."/>
            <person name="Williams N.M."/>
            <person name="Mcdougal R.L."/>
        </authorList>
    </citation>
    <scope>NUCLEOTIDE SEQUENCE [LARGE SCALE GENOMIC DNA]</scope>
    <source>
        <strain evidence="2">Chile7</strain>
    </source>
</reference>
<evidence type="ECO:0000313" key="2">
    <source>
        <dbReference type="EMBL" id="RLN55346.1"/>
    </source>
</evidence>
<feature type="compositionally biased region" description="Pro residues" evidence="1">
    <location>
        <begin position="367"/>
        <end position="382"/>
    </location>
</feature>
<feature type="compositionally biased region" description="Polar residues" evidence="1">
    <location>
        <begin position="800"/>
        <end position="814"/>
    </location>
</feature>
<feature type="region of interest" description="Disordered" evidence="1">
    <location>
        <begin position="640"/>
        <end position="911"/>
    </location>
</feature>
<name>A0A421FYE8_9STRA</name>
<feature type="compositionally biased region" description="Acidic residues" evidence="1">
    <location>
        <begin position="671"/>
        <end position="688"/>
    </location>
</feature>
<feature type="compositionally biased region" description="Acidic residues" evidence="1">
    <location>
        <begin position="383"/>
        <end position="392"/>
    </location>
</feature>
<dbReference type="Proteomes" id="UP000284657">
    <property type="component" value="Unassembled WGS sequence"/>
</dbReference>
<feature type="compositionally biased region" description="Polar residues" evidence="1">
    <location>
        <begin position="323"/>
        <end position="341"/>
    </location>
</feature>
<feature type="compositionally biased region" description="Basic and acidic residues" evidence="1">
    <location>
        <begin position="554"/>
        <end position="581"/>
    </location>
</feature>
<feature type="compositionally biased region" description="Polar residues" evidence="1">
    <location>
        <begin position="469"/>
        <end position="479"/>
    </location>
</feature>
<sequence>MGKSRSRSRVQSGVSERSGRSSRAPSLTSSERAYMIRKAKEASVALVDHAHTLDGPVQWHYTGKFRGIQMYRGEGSYDRVGTVGTEFLCGVTTMMGTIEEVAAYFSQQTTDKMQTKKADDVLDCGVLYSLVQNDPQNPFYRVSAKYLLYEGPNEYEPVGALPGQQMDPRRLQNETRYSDILHDHNDVYHEADEDSLDEDEDEDGLEEQSDYSVFAQSRFTEASRDSVATTNRFDADDGASSIYSGTSTSYWQQESSVASSMVDWNQASSVQPADGFIYEPQASQMSSNFFGASNFTADEDYDKQTGHHYNSTAPIPEDEPAAHSNNTNGESYASHDSYTSTASSNKILSIQKIAKARSARYGITSQFPPPPPPPPPPPLSPPPEEEDEEDEVGNSALDAGSLRAHNLLYSSDRKKDRSAGGSRKIFTPPKNERSRNSHSGSHRKPKVPRKKELNSAAVSNDEGTRVSHIDSTTFGNTRSSAILQQSKFSSSFAILETPDEFAQKSVAMMERQSVQRGSNTSTLFDEDLVNRSTEDMTEHINSMRARNAYQLPDEDIRPSEDMQKREEEHRKRMEELTRLHAEEDDVRSRTSSLGGLHDSSISLTGFRNVPSSPAQSHLDNSLLGSSGFDSSLMDSTISTDEFDFESRPLGRTKRSGTIPFSLDEMRHTTEPVEEEPMSESEDENVSEDLSERASARLSQGLSERSSEASAGISEWASEGLSERPSARLSQGLSERSSEVVSEGISERTSERASEGLSERPSERVSERVSEGTSEHTSEGAGERSSERSRGLSTEEPVAEQSVTTGKFEPYSSQLVPGEGGGAVDEFFADESRVISSGKLSRVEEPYDEGSDSDRSQSQEDNLEFMPSVDEHTAGESNPVKQPITISTSSTEASERVSSPRESCVSDMSELDEDLVNRPTDIIYEQVRANRGRKWQPSASTAELHDGDRSSEIMYDIEESHRRRMEELNRIAVDHLGNRISNLDDELFDSSYRPARALPSSVHEDEVEEMQWRSTNDMDQYQSKHMRELEGLRRKIRQLEEECRESLASVLTPEEMDLSEFDDDSPADATDFSSSSFNGSSSYVPANAMGSSFVSANAMGSSFISTSSLDMNSTQPMPPQPGGPVSARVLYEQIAQLTQLQSEMAMAKDDADEEEYRLRIKEQYRLLRTIKVHGHR</sequence>
<evidence type="ECO:0000256" key="1">
    <source>
        <dbReference type="SAM" id="MobiDB-lite"/>
    </source>
</evidence>
<feature type="region of interest" description="Disordered" evidence="1">
    <location>
        <begin position="362"/>
        <end position="479"/>
    </location>
</feature>
<dbReference type="SUPFAM" id="SSF101447">
    <property type="entry name" value="Formin homology 2 domain (FH2 domain)"/>
    <property type="match status" value="1"/>
</dbReference>
<feature type="compositionally biased region" description="Acidic residues" evidence="1">
    <location>
        <begin position="1053"/>
        <end position="1065"/>
    </location>
</feature>
<feature type="compositionally biased region" description="Basic and acidic residues" evidence="1">
    <location>
        <begin position="744"/>
        <end position="789"/>
    </location>
</feature>
<feature type="region of interest" description="Disordered" evidence="1">
    <location>
        <begin position="1"/>
        <end position="31"/>
    </location>
</feature>
<dbReference type="AlphaFoldDB" id="A0A421FYE8"/>
<feature type="region of interest" description="Disordered" evidence="1">
    <location>
        <begin position="298"/>
        <end position="341"/>
    </location>
</feature>